<dbReference type="AlphaFoldDB" id="A0A1H1YVI5"/>
<dbReference type="OrthoDB" id="1094370at2"/>
<dbReference type="STRING" id="630515.SAMN04489812_4807"/>
<sequence length="143" mass="15901">MASIDELLAAFGRRGNCALATIQPDGRPQLSNISYAFDPGTRTFRISITDSRVKTRNLRKDPRASLYTSSADGWTYTVADGVVELSPVAREVGDATVEQLIEVYRAVSGQEHPDWDDYRRAMVDDQRLVLTVRIDHAYGAPAR</sequence>
<feature type="domain" description="Pyridoxamine 5'-phosphate oxidase N-terminal" evidence="2">
    <location>
        <begin position="6"/>
        <end position="133"/>
    </location>
</feature>
<gene>
    <name evidence="3" type="ORF">SAMN04489812_4807</name>
</gene>
<dbReference type="InterPro" id="IPR052019">
    <property type="entry name" value="F420H2_bilvrd_red/Heme_oxyg"/>
</dbReference>
<dbReference type="NCBIfam" id="TIGR03618">
    <property type="entry name" value="Rv1155_F420"/>
    <property type="match status" value="1"/>
</dbReference>
<reference evidence="3 4" key="1">
    <citation type="submission" date="2016-10" db="EMBL/GenBank/DDBJ databases">
        <authorList>
            <person name="de Groot N.N."/>
        </authorList>
    </citation>
    <scope>NUCLEOTIDE SEQUENCE [LARGE SCALE GENOMIC DNA]</scope>
    <source>
        <strain evidence="3 4">DSM 21800</strain>
    </source>
</reference>
<organism evidence="3 4">
    <name type="scientific">Microlunatus soli</name>
    <dbReference type="NCBI Taxonomy" id="630515"/>
    <lineage>
        <taxon>Bacteria</taxon>
        <taxon>Bacillati</taxon>
        <taxon>Actinomycetota</taxon>
        <taxon>Actinomycetes</taxon>
        <taxon>Propionibacteriales</taxon>
        <taxon>Propionibacteriaceae</taxon>
        <taxon>Microlunatus</taxon>
    </lineage>
</organism>
<evidence type="ECO:0000259" key="2">
    <source>
        <dbReference type="Pfam" id="PF01243"/>
    </source>
</evidence>
<dbReference type="PANTHER" id="PTHR35176">
    <property type="entry name" value="HEME OXYGENASE HI_0854-RELATED"/>
    <property type="match status" value="1"/>
</dbReference>
<name>A0A1H1YVI5_9ACTN</name>
<dbReference type="Pfam" id="PF01243">
    <property type="entry name" value="PNPOx_N"/>
    <property type="match status" value="1"/>
</dbReference>
<dbReference type="Gene3D" id="2.30.110.10">
    <property type="entry name" value="Electron Transport, Fmn-binding Protein, Chain A"/>
    <property type="match status" value="1"/>
</dbReference>
<proteinExistence type="predicted"/>
<keyword evidence="1" id="KW-0560">Oxidoreductase</keyword>
<protein>
    <submittedName>
        <fullName evidence="3">PPOX class probable F420-dependent enzyme</fullName>
    </submittedName>
</protein>
<dbReference type="GO" id="GO:0070967">
    <property type="term" value="F:coenzyme F420 binding"/>
    <property type="evidence" value="ECO:0007669"/>
    <property type="project" value="TreeGrafter"/>
</dbReference>
<dbReference type="SUPFAM" id="SSF50475">
    <property type="entry name" value="FMN-binding split barrel"/>
    <property type="match status" value="1"/>
</dbReference>
<evidence type="ECO:0000256" key="1">
    <source>
        <dbReference type="ARBA" id="ARBA00023002"/>
    </source>
</evidence>
<dbReference type="InterPro" id="IPR011576">
    <property type="entry name" value="Pyridox_Oxase_N"/>
</dbReference>
<accession>A0A1H1YVI5</accession>
<dbReference type="GO" id="GO:0016627">
    <property type="term" value="F:oxidoreductase activity, acting on the CH-CH group of donors"/>
    <property type="evidence" value="ECO:0007669"/>
    <property type="project" value="TreeGrafter"/>
</dbReference>
<dbReference type="GO" id="GO:0005829">
    <property type="term" value="C:cytosol"/>
    <property type="evidence" value="ECO:0007669"/>
    <property type="project" value="TreeGrafter"/>
</dbReference>
<dbReference type="PANTHER" id="PTHR35176:SF2">
    <property type="entry name" value="F420H(2)-DEPENDENT REDUCTASE RV1155"/>
    <property type="match status" value="1"/>
</dbReference>
<keyword evidence="4" id="KW-1185">Reference proteome</keyword>
<evidence type="ECO:0000313" key="4">
    <source>
        <dbReference type="Proteomes" id="UP000199103"/>
    </source>
</evidence>
<dbReference type="InterPro" id="IPR019920">
    <property type="entry name" value="F420-binding_dom_put"/>
</dbReference>
<dbReference type="InterPro" id="IPR012349">
    <property type="entry name" value="Split_barrel_FMN-bd"/>
</dbReference>
<evidence type="ECO:0000313" key="3">
    <source>
        <dbReference type="EMBL" id="SDT25420.1"/>
    </source>
</evidence>
<dbReference type="EMBL" id="LT629772">
    <property type="protein sequence ID" value="SDT25420.1"/>
    <property type="molecule type" value="Genomic_DNA"/>
</dbReference>
<dbReference type="RefSeq" id="WP_091528195.1">
    <property type="nucleotide sequence ID" value="NZ_LT629772.1"/>
</dbReference>
<dbReference type="Proteomes" id="UP000199103">
    <property type="component" value="Chromosome I"/>
</dbReference>